<proteinExistence type="predicted"/>
<feature type="transmembrane region" description="Helical" evidence="1">
    <location>
        <begin position="369"/>
        <end position="387"/>
    </location>
</feature>
<sequence length="429" mass="49375">MSLLLSIIFIVIVLCFYKLERRSEYKITPVLALGGPYGIIMILVALIDTFGSDESYKMSFLVPLLSCVYIIFFSIVGRLLSIIFLPTRLERKADLIEKRNVKVGFKYEKIYFGMLLILLTYIISCYLLAFGVRLPELTQIKSFFSHGLPAHVTNFVTVLMIINFSSALNNRGNWKRKIQLFLSVFWVLFLLVAQAKYSMYIYVFVLIFEYSYIKYMRINFKKLSVISIIASSLFIIVYIARFLSEGFNLKNIPFEFIFNHFKYYLTGSFYAFSKVLELNLDGSAGFGIVFAPIINILNLLSGNNFTSTVADFVTVDLQGSYTSTNVFTFFGALHYETSFIGSIILILIIACVVYYNFYKMIKYSSLPRLPLNSYLCAVLALSFFNNFFGTFNVWEIALSLLIISFAERVDIKEKQSFNQLNQKKLLILK</sequence>
<feature type="transmembrane region" description="Helical" evidence="1">
    <location>
        <begin position="59"/>
        <end position="85"/>
    </location>
</feature>
<dbReference type="Pfam" id="PF19863">
    <property type="entry name" value="DUF6337"/>
    <property type="match status" value="1"/>
</dbReference>
<evidence type="ECO:0000313" key="3">
    <source>
        <dbReference type="Proteomes" id="UP001231362"/>
    </source>
</evidence>
<dbReference type="InterPro" id="IPR045918">
    <property type="entry name" value="DUF6337"/>
</dbReference>
<keyword evidence="1" id="KW-0812">Transmembrane</keyword>
<reference evidence="2 3" key="1">
    <citation type="submission" date="2023-07" db="EMBL/GenBank/DDBJ databases">
        <title>Genomic Encyclopedia of Type Strains, Phase IV (KMG-IV): sequencing the most valuable type-strain genomes for metagenomic binning, comparative biology and taxonomic classification.</title>
        <authorList>
            <person name="Goeker M."/>
        </authorList>
    </citation>
    <scope>NUCLEOTIDE SEQUENCE [LARGE SCALE GENOMIC DNA]</scope>
    <source>
        <strain evidence="2 3">DSM 23948</strain>
    </source>
</reference>
<name>A0ABT9UZR3_9BACL</name>
<accession>A0ABT9UZR3</accession>
<dbReference type="RefSeq" id="WP_307148808.1">
    <property type="nucleotide sequence ID" value="NZ_JAUSTU010000002.1"/>
</dbReference>
<feature type="transmembrane region" description="Helical" evidence="1">
    <location>
        <begin position="284"/>
        <end position="301"/>
    </location>
</feature>
<gene>
    <name evidence="2" type="ORF">J2S07_000495</name>
</gene>
<feature type="transmembrane region" description="Helical" evidence="1">
    <location>
        <begin position="339"/>
        <end position="357"/>
    </location>
</feature>
<organism evidence="2 3">
    <name type="scientific">Anoxybacillus andreesenii</name>
    <dbReference type="NCBI Taxonomy" id="1325932"/>
    <lineage>
        <taxon>Bacteria</taxon>
        <taxon>Bacillati</taxon>
        <taxon>Bacillota</taxon>
        <taxon>Bacilli</taxon>
        <taxon>Bacillales</taxon>
        <taxon>Anoxybacillaceae</taxon>
        <taxon>Anoxybacillus</taxon>
    </lineage>
</organism>
<dbReference type="Proteomes" id="UP001231362">
    <property type="component" value="Unassembled WGS sequence"/>
</dbReference>
<protein>
    <submittedName>
        <fullName evidence="2">Oligosaccharide repeat unit polymerase</fullName>
    </submittedName>
</protein>
<feature type="transmembrane region" description="Helical" evidence="1">
    <location>
        <begin position="252"/>
        <end position="272"/>
    </location>
</feature>
<feature type="transmembrane region" description="Helical" evidence="1">
    <location>
        <begin position="25"/>
        <end position="47"/>
    </location>
</feature>
<evidence type="ECO:0000256" key="1">
    <source>
        <dbReference type="SAM" id="Phobius"/>
    </source>
</evidence>
<feature type="transmembrane region" description="Helical" evidence="1">
    <location>
        <begin position="220"/>
        <end position="240"/>
    </location>
</feature>
<keyword evidence="1" id="KW-0472">Membrane</keyword>
<feature type="transmembrane region" description="Helical" evidence="1">
    <location>
        <begin position="184"/>
        <end position="208"/>
    </location>
</feature>
<keyword evidence="1" id="KW-1133">Transmembrane helix</keyword>
<evidence type="ECO:0000313" key="2">
    <source>
        <dbReference type="EMBL" id="MDQ0154191.1"/>
    </source>
</evidence>
<dbReference type="NCBIfam" id="TIGR04370">
    <property type="entry name" value="glyco_rpt_poly"/>
    <property type="match status" value="1"/>
</dbReference>
<dbReference type="EMBL" id="JAUSTU010000002">
    <property type="protein sequence ID" value="MDQ0154191.1"/>
    <property type="molecule type" value="Genomic_DNA"/>
</dbReference>
<comment type="caution">
    <text evidence="2">The sequence shown here is derived from an EMBL/GenBank/DDBJ whole genome shotgun (WGS) entry which is preliminary data.</text>
</comment>
<feature type="transmembrane region" description="Helical" evidence="1">
    <location>
        <begin position="110"/>
        <end position="131"/>
    </location>
</feature>
<keyword evidence="3" id="KW-1185">Reference proteome</keyword>
<feature type="transmembrane region" description="Helical" evidence="1">
    <location>
        <begin position="143"/>
        <end position="164"/>
    </location>
</feature>